<reference evidence="2 3" key="1">
    <citation type="journal article" date="2013" name="ISME J.">
        <title>Comparative genomics of pathogenic lineages of Vibrio nigripulchritudo identifies virulence-associated traits.</title>
        <authorList>
            <person name="Goudenege D."/>
            <person name="Labreuche Y."/>
            <person name="Krin E."/>
            <person name="Ansquer D."/>
            <person name="Mangenot S."/>
            <person name="Calteau A."/>
            <person name="Medigue C."/>
            <person name="Mazel D."/>
            <person name="Polz M.F."/>
            <person name="Le Roux F."/>
        </authorList>
    </citation>
    <scope>NUCLEOTIDE SEQUENCE [LARGE SCALE GENOMIC DNA]</scope>
    <source>
        <strain evidence="2 3">SOn1</strain>
    </source>
</reference>
<accession>A0AAV2VSY5</accession>
<feature type="transmembrane region" description="Helical" evidence="1">
    <location>
        <begin position="37"/>
        <end position="60"/>
    </location>
</feature>
<evidence type="ECO:0000313" key="3">
    <source>
        <dbReference type="Proteomes" id="UP000018211"/>
    </source>
</evidence>
<organism evidence="2 3">
    <name type="scientific">Vibrio nigripulchritudo SOn1</name>
    <dbReference type="NCBI Taxonomy" id="1238450"/>
    <lineage>
        <taxon>Bacteria</taxon>
        <taxon>Pseudomonadati</taxon>
        <taxon>Pseudomonadota</taxon>
        <taxon>Gammaproteobacteria</taxon>
        <taxon>Vibrionales</taxon>
        <taxon>Vibrionaceae</taxon>
        <taxon>Vibrio</taxon>
    </lineage>
</organism>
<evidence type="ECO:0000256" key="1">
    <source>
        <dbReference type="SAM" id="Phobius"/>
    </source>
</evidence>
<proteinExistence type="predicted"/>
<keyword evidence="1" id="KW-1133">Transmembrane helix</keyword>
<name>A0AAV2VSY5_9VIBR</name>
<protein>
    <submittedName>
        <fullName evidence="2">Uncharacterized protein</fullName>
    </submittedName>
</protein>
<gene>
    <name evidence="2" type="ORF">VIBNISOn1_340010</name>
</gene>
<keyword evidence="1" id="KW-0472">Membrane</keyword>
<keyword evidence="1" id="KW-0812">Transmembrane</keyword>
<comment type="caution">
    <text evidence="2">The sequence shown here is derived from an EMBL/GenBank/DDBJ whole genome shotgun (WGS) entry which is preliminary data.</text>
</comment>
<sequence length="111" mass="12480">MLFDLLILCLHPTSLLVGYLGGLIILAIFYYYSTKALVIFAGYYLIWAVAFAPISVPTLIEFLKGWLLPKHFNSYGDVVPWLLFGSIPLGLVVTFIWTLFCLFGEVSPSKK</sequence>
<feature type="transmembrane region" description="Helical" evidence="1">
    <location>
        <begin position="12"/>
        <end position="32"/>
    </location>
</feature>
<feature type="transmembrane region" description="Helical" evidence="1">
    <location>
        <begin position="80"/>
        <end position="103"/>
    </location>
</feature>
<dbReference type="EMBL" id="CAOF01000125">
    <property type="protein sequence ID" value="CCO47695.1"/>
    <property type="molecule type" value="Genomic_DNA"/>
</dbReference>
<dbReference type="AlphaFoldDB" id="A0AAV2VSY5"/>
<dbReference type="Proteomes" id="UP000018211">
    <property type="component" value="Unassembled WGS sequence"/>
</dbReference>
<evidence type="ECO:0000313" key="2">
    <source>
        <dbReference type="EMBL" id="CCO47695.1"/>
    </source>
</evidence>